<organism evidence="3 4">
    <name type="scientific">Candida maltosa (strain Xu316)</name>
    <name type="common">Yeast</name>
    <dbReference type="NCBI Taxonomy" id="1245528"/>
    <lineage>
        <taxon>Eukaryota</taxon>
        <taxon>Fungi</taxon>
        <taxon>Dikarya</taxon>
        <taxon>Ascomycota</taxon>
        <taxon>Saccharomycotina</taxon>
        <taxon>Pichiomycetes</taxon>
        <taxon>Debaryomycetaceae</taxon>
        <taxon>Candida/Lodderomyces clade</taxon>
        <taxon>Candida</taxon>
    </lineage>
</organism>
<protein>
    <submittedName>
        <fullName evidence="3">Transposase</fullName>
    </submittedName>
</protein>
<dbReference type="EMBL" id="AOGT01001878">
    <property type="protein sequence ID" value="EMG46768.1"/>
    <property type="molecule type" value="Genomic_DNA"/>
</dbReference>
<dbReference type="STRING" id="1245528.M3J469"/>
<dbReference type="HOGENOM" id="CLU_496053_0_0_1"/>
<name>M3J469_CANMX</name>
<feature type="domain" description="DDE-1" evidence="2">
    <location>
        <begin position="171"/>
        <end position="337"/>
    </location>
</feature>
<keyword evidence="4" id="KW-1185">Reference proteome</keyword>
<sequence length="549" mass="62352">MSAEPTNPVNRFAFKDGGTFEAKLEMLTEKQIAKMGVWLRDTYSCGCATTLRELKDFATFYLQLRGIPGTIGDFFIRRIVDRNMLEISDGVVVPIPSLSTTVVASQQDHGINFFKVLDLIMTNENIEPENVWFVDDSRYVFGTNNDEKTVLVSSNKSKLHVPYPKKNHRCTVIEAVSATGERIAPAFVFDGEPKVDQWTHYQNEDAWVTADKDGHLSYLNIYKWLHSAFMPATKPKTFIRRRIIISDGHASYFNRFFGKACAGEEIFCLALPFKSPVFMNAFTKSAFSSISERNKEKTMDLSLNITSPTPLSYENFIKMYMDARDKSVTKSEILDCWKNIGIFPRNEDNLLKSLPAEDVVGNKFLKGRRWNWEEYPETLYSLRLELIDDEVPIRGHEYANLLFLERNAREQLASLSGNTQPNIPVSVPASSNTTVGSINVVAPTPTVSMRQAPTPTASTRQTPGPSIPGPPLIQSEAFQRNYRNSENQENARDRSPVRPAKTNSAREPLAEKEINMLRKENALLKLQLQEQQSSINRMKYEMGYFFGNR</sequence>
<feature type="compositionally biased region" description="Polar residues" evidence="1">
    <location>
        <begin position="445"/>
        <end position="464"/>
    </location>
</feature>
<reference evidence="3 4" key="1">
    <citation type="submission" date="2013-02" db="EMBL/GenBank/DDBJ databases">
        <title>Genome sequence of Candida maltosa Xu316, a potential industrial strain for xylitol and ethanol production.</title>
        <authorList>
            <person name="Yu J."/>
            <person name="Wang Q."/>
            <person name="Geng X."/>
            <person name="Bao W."/>
            <person name="He P."/>
            <person name="Cai J."/>
        </authorList>
    </citation>
    <scope>NUCLEOTIDE SEQUENCE [LARGE SCALE GENOMIC DNA]</scope>
    <source>
        <strain evidence="4">Xu316</strain>
    </source>
</reference>
<feature type="region of interest" description="Disordered" evidence="1">
    <location>
        <begin position="444"/>
        <end position="473"/>
    </location>
</feature>
<evidence type="ECO:0000313" key="4">
    <source>
        <dbReference type="Proteomes" id="UP000011777"/>
    </source>
</evidence>
<accession>M3J469</accession>
<dbReference type="Proteomes" id="UP000011777">
    <property type="component" value="Unassembled WGS sequence"/>
</dbReference>
<evidence type="ECO:0000313" key="3">
    <source>
        <dbReference type="EMBL" id="EMG46768.1"/>
    </source>
</evidence>
<comment type="caution">
    <text evidence="3">The sequence shown here is derived from an EMBL/GenBank/DDBJ whole genome shotgun (WGS) entry which is preliminary data.</text>
</comment>
<dbReference type="Pfam" id="PF03184">
    <property type="entry name" value="DDE_1"/>
    <property type="match status" value="1"/>
</dbReference>
<dbReference type="GO" id="GO:0003676">
    <property type="term" value="F:nucleic acid binding"/>
    <property type="evidence" value="ECO:0007669"/>
    <property type="project" value="InterPro"/>
</dbReference>
<gene>
    <name evidence="3" type="ORF">G210_2967</name>
</gene>
<evidence type="ECO:0000259" key="2">
    <source>
        <dbReference type="Pfam" id="PF03184"/>
    </source>
</evidence>
<proteinExistence type="predicted"/>
<evidence type="ECO:0000256" key="1">
    <source>
        <dbReference type="SAM" id="MobiDB-lite"/>
    </source>
</evidence>
<feature type="region of interest" description="Disordered" evidence="1">
    <location>
        <begin position="485"/>
        <end position="510"/>
    </location>
</feature>
<dbReference type="InterPro" id="IPR004875">
    <property type="entry name" value="DDE_SF_endonuclease_dom"/>
</dbReference>
<dbReference type="AlphaFoldDB" id="M3J469"/>
<dbReference type="OrthoDB" id="4357141at2759"/>